<gene>
    <name evidence="1" type="ORF">K7472_11245</name>
</gene>
<accession>A0ABS7QR52</accession>
<keyword evidence="2" id="KW-1185">Reference proteome</keyword>
<dbReference type="Proteomes" id="UP001198565">
    <property type="component" value="Unassembled WGS sequence"/>
</dbReference>
<dbReference type="EMBL" id="JAINVZ010000005">
    <property type="protein sequence ID" value="MBY8885423.1"/>
    <property type="molecule type" value="Genomic_DNA"/>
</dbReference>
<evidence type="ECO:0000313" key="1">
    <source>
        <dbReference type="EMBL" id="MBY8885423.1"/>
    </source>
</evidence>
<protein>
    <submittedName>
        <fullName evidence="1">Uncharacterized protein</fullName>
    </submittedName>
</protein>
<reference evidence="1 2" key="1">
    <citation type="submission" date="2021-08" db="EMBL/GenBank/DDBJ databases">
        <title>Streptomyces sp. PTM05 isolated from lichen.</title>
        <authorList>
            <person name="Somphong A."/>
            <person name="Phongsopitanun W."/>
            <person name="Tanasupawat S."/>
        </authorList>
    </citation>
    <scope>NUCLEOTIDE SEQUENCE [LARGE SCALE GENOMIC DNA]</scope>
    <source>
        <strain evidence="1 2">Ptm05</strain>
    </source>
</reference>
<proteinExistence type="predicted"/>
<name>A0ABS7QR52_9ACTN</name>
<sequence length="119" mass="12666">MKQREVRQRVVGVLTQGLEWVQRGATEGPGAGGGMPSEVAVVSEMISEILPPLDIPGDARTQQAVNQASRDLGRAITQIVGAFMDAFAELALEHDSADPVVTANDVLRRLAIEAETDDS</sequence>
<dbReference type="RefSeq" id="WP_222976759.1">
    <property type="nucleotide sequence ID" value="NZ_JAINVZ010000005.1"/>
</dbReference>
<comment type="caution">
    <text evidence="1">The sequence shown here is derived from an EMBL/GenBank/DDBJ whole genome shotgun (WGS) entry which is preliminary data.</text>
</comment>
<evidence type="ECO:0000313" key="2">
    <source>
        <dbReference type="Proteomes" id="UP001198565"/>
    </source>
</evidence>
<organism evidence="1 2">
    <name type="scientific">Streptantibioticus parmotrematis</name>
    <dbReference type="NCBI Taxonomy" id="2873249"/>
    <lineage>
        <taxon>Bacteria</taxon>
        <taxon>Bacillati</taxon>
        <taxon>Actinomycetota</taxon>
        <taxon>Actinomycetes</taxon>
        <taxon>Kitasatosporales</taxon>
        <taxon>Streptomycetaceae</taxon>
        <taxon>Streptantibioticus</taxon>
    </lineage>
</organism>